<name>A0A9W6B4G9_9FLAO</name>
<dbReference type="SUPFAM" id="SSF48452">
    <property type="entry name" value="TPR-like"/>
    <property type="match status" value="2"/>
</dbReference>
<dbReference type="InterPro" id="IPR051685">
    <property type="entry name" value="Ycf3/AcsC/BcsC/TPR_MFPF"/>
</dbReference>
<keyword evidence="1" id="KW-0677">Repeat</keyword>
<reference evidence="4" key="1">
    <citation type="submission" date="2022-07" db="EMBL/GenBank/DDBJ databases">
        <title>Taxonomy of Novel Oxalotrophic and Methylotrophic Bacteria.</title>
        <authorList>
            <person name="Sahin N."/>
            <person name="Tani A."/>
        </authorList>
    </citation>
    <scope>NUCLEOTIDE SEQUENCE</scope>
    <source>
        <strain evidence="4">AM327</strain>
    </source>
</reference>
<dbReference type="Proteomes" id="UP001143545">
    <property type="component" value="Unassembled WGS sequence"/>
</dbReference>
<evidence type="ECO:0008006" key="6">
    <source>
        <dbReference type="Google" id="ProtNLM"/>
    </source>
</evidence>
<proteinExistence type="predicted"/>
<dbReference type="AlphaFoldDB" id="A0A9W6B4G9"/>
<dbReference type="Pfam" id="PF13181">
    <property type="entry name" value="TPR_8"/>
    <property type="match status" value="1"/>
</dbReference>
<dbReference type="EMBL" id="BRVP01000008">
    <property type="protein sequence ID" value="GLB52389.1"/>
    <property type="molecule type" value="Genomic_DNA"/>
</dbReference>
<dbReference type="PROSITE" id="PS50005">
    <property type="entry name" value="TPR"/>
    <property type="match status" value="1"/>
</dbReference>
<dbReference type="InterPro" id="IPR011990">
    <property type="entry name" value="TPR-like_helical_dom_sf"/>
</dbReference>
<comment type="caution">
    <text evidence="4">The sequence shown here is derived from an EMBL/GenBank/DDBJ whole genome shotgun (WGS) entry which is preliminary data.</text>
</comment>
<organism evidence="4 5">
    <name type="scientific">Neptunitalea chrysea</name>
    <dbReference type="NCBI Taxonomy" id="1647581"/>
    <lineage>
        <taxon>Bacteria</taxon>
        <taxon>Pseudomonadati</taxon>
        <taxon>Bacteroidota</taxon>
        <taxon>Flavobacteriia</taxon>
        <taxon>Flavobacteriales</taxon>
        <taxon>Flavobacteriaceae</taxon>
        <taxon>Neptunitalea</taxon>
    </lineage>
</organism>
<evidence type="ECO:0000256" key="2">
    <source>
        <dbReference type="ARBA" id="ARBA00022803"/>
    </source>
</evidence>
<keyword evidence="2 3" id="KW-0802">TPR repeat</keyword>
<dbReference type="Gene3D" id="1.25.40.10">
    <property type="entry name" value="Tetratricopeptide repeat domain"/>
    <property type="match status" value="1"/>
</dbReference>
<dbReference type="PANTHER" id="PTHR44943">
    <property type="entry name" value="CELLULOSE SYNTHASE OPERON PROTEIN C"/>
    <property type="match status" value="1"/>
</dbReference>
<sequence length="301" mass="35106">MKNIIKTTLFLTIAFLSQNFYGQEYSVQFQEYFNAKDTTNQIKVLTAWEKATPKDPELYTSYFNYYFSKAQKEFISLSTDEPQGMGLTLTDSTNQIAGYLSGQVTYDERYTTQAFQKIDEGIKLFPNRLDMRFGKTYALKELKRWDELTDVFIETVTYGNKINNDWLWTENKKLESGKENMLAAIQDYISEMFNTGNDKVIDNMRTISLEVLKYYPNHVESLSNIGTTYLIDKEYENALNYFLKAETINPKDAIVLNNIAYSYQLLENNVKAIEYYKKMLPYVSTETKESIKRVITGLESK</sequence>
<evidence type="ECO:0000313" key="4">
    <source>
        <dbReference type="EMBL" id="GLB52389.1"/>
    </source>
</evidence>
<evidence type="ECO:0000256" key="3">
    <source>
        <dbReference type="PROSITE-ProRule" id="PRU00339"/>
    </source>
</evidence>
<protein>
    <recommendedName>
        <fullName evidence="6">Tetratricopeptide repeat-containing protein</fullName>
    </recommendedName>
</protein>
<evidence type="ECO:0000313" key="5">
    <source>
        <dbReference type="Proteomes" id="UP001143545"/>
    </source>
</evidence>
<keyword evidence="5" id="KW-1185">Reference proteome</keyword>
<feature type="repeat" description="TPR" evidence="3">
    <location>
        <begin position="219"/>
        <end position="252"/>
    </location>
</feature>
<dbReference type="InterPro" id="IPR019734">
    <property type="entry name" value="TPR_rpt"/>
</dbReference>
<gene>
    <name evidence="4" type="ORF">NBRC110019_14290</name>
</gene>
<accession>A0A9W6B4G9</accession>
<dbReference type="RefSeq" id="WP_281753633.1">
    <property type="nucleotide sequence ID" value="NZ_BRVP01000008.1"/>
</dbReference>
<dbReference type="PANTHER" id="PTHR44943:SF8">
    <property type="entry name" value="TPR REPEAT-CONTAINING PROTEIN MJ0263"/>
    <property type="match status" value="1"/>
</dbReference>
<dbReference type="SMART" id="SM00028">
    <property type="entry name" value="TPR"/>
    <property type="match status" value="2"/>
</dbReference>
<evidence type="ECO:0000256" key="1">
    <source>
        <dbReference type="ARBA" id="ARBA00022737"/>
    </source>
</evidence>